<sequence length="74" mass="7954">MPEASGPLGARTSAIFEIAETDGVPPSNLTSPQIPHIKRVETSIIIHNEQGRRVSSGGGLRMANARAPGWFRNF</sequence>
<dbReference type="Proteomes" id="UP000215590">
    <property type="component" value="Unassembled WGS sequence"/>
</dbReference>
<evidence type="ECO:0000313" key="2">
    <source>
        <dbReference type="Proteomes" id="UP000215590"/>
    </source>
</evidence>
<comment type="caution">
    <text evidence="1">The sequence shown here is derived from an EMBL/GenBank/DDBJ whole genome shotgun (WGS) entry which is preliminary data.</text>
</comment>
<reference evidence="1 2" key="1">
    <citation type="submission" date="2017-07" db="EMBL/GenBank/DDBJ databases">
        <title>Phylogenetic study on the rhizospheric bacterium Ochrobactrum sp. A44.</title>
        <authorList>
            <person name="Krzyzanowska D.M."/>
            <person name="Ossowicki A."/>
            <person name="Rajewska M."/>
            <person name="Maciag T."/>
            <person name="Kaczynski Z."/>
            <person name="Czerwicka M."/>
            <person name="Jafra S."/>
        </authorList>
    </citation>
    <scope>NUCLEOTIDE SEQUENCE [LARGE SCALE GENOMIC DNA]</scope>
    <source>
        <strain evidence="1 2">DSM 7216</strain>
    </source>
</reference>
<protein>
    <submittedName>
        <fullName evidence="1">Uncharacterized protein</fullName>
    </submittedName>
</protein>
<name>A0A256FMD6_9HYPH</name>
<keyword evidence="2" id="KW-1185">Reference proteome</keyword>
<dbReference type="AlphaFoldDB" id="A0A256FMD6"/>
<proteinExistence type="predicted"/>
<gene>
    <name evidence="1" type="ORF">CEV31_2665</name>
</gene>
<organism evidence="1 2">
    <name type="scientific">Brucella thiophenivorans</name>
    <dbReference type="NCBI Taxonomy" id="571255"/>
    <lineage>
        <taxon>Bacteria</taxon>
        <taxon>Pseudomonadati</taxon>
        <taxon>Pseudomonadota</taxon>
        <taxon>Alphaproteobacteria</taxon>
        <taxon>Hyphomicrobiales</taxon>
        <taxon>Brucellaceae</taxon>
        <taxon>Brucella/Ochrobactrum group</taxon>
        <taxon>Brucella</taxon>
    </lineage>
</organism>
<accession>A0A256FMD6</accession>
<evidence type="ECO:0000313" key="1">
    <source>
        <dbReference type="EMBL" id="OYR15930.1"/>
    </source>
</evidence>
<dbReference type="EMBL" id="NNRJ01000049">
    <property type="protein sequence ID" value="OYR15930.1"/>
    <property type="molecule type" value="Genomic_DNA"/>
</dbReference>